<keyword evidence="6" id="KW-0143">Chaperone</keyword>
<dbReference type="GO" id="GO:0042026">
    <property type="term" value="P:protein refolding"/>
    <property type="evidence" value="ECO:0007669"/>
    <property type="project" value="UniProtKB-ARBA"/>
</dbReference>
<evidence type="ECO:0000256" key="9">
    <source>
        <dbReference type="PROSITE-ProRule" id="PRU00277"/>
    </source>
</evidence>
<name>A0A0E9N6T4_9BACT</name>
<feature type="domain" description="PPIase FKBP-type" evidence="11">
    <location>
        <begin position="7"/>
        <end position="91"/>
    </location>
</feature>
<dbReference type="PANTHER" id="PTHR47861:SF3">
    <property type="entry name" value="FKBP-TYPE PEPTIDYL-PROLYL CIS-TRANS ISOMERASE SLYD"/>
    <property type="match status" value="1"/>
</dbReference>
<evidence type="ECO:0000256" key="2">
    <source>
        <dbReference type="ARBA" id="ARBA00004496"/>
    </source>
</evidence>
<organism evidence="12 13">
    <name type="scientific">Flavihumibacter petaseus NBRC 106054</name>
    <dbReference type="NCBI Taxonomy" id="1220578"/>
    <lineage>
        <taxon>Bacteria</taxon>
        <taxon>Pseudomonadati</taxon>
        <taxon>Bacteroidota</taxon>
        <taxon>Chitinophagia</taxon>
        <taxon>Chitinophagales</taxon>
        <taxon>Chitinophagaceae</taxon>
        <taxon>Flavihumibacter</taxon>
    </lineage>
</organism>
<sequence>MQKVQAGDTVRVHYHGRLTNGTTFDSSEGRDPLEFQVGSGMVIAGFDNGVLGMEKGDKKTVQIPVDDAYGPKNPEMIIEFPKDQVPAEMVLEPGMQLNLNNSQGQVVPVVVKEVGEAIILLDANHPLAGEDLVFDIELVEIVGAPSRIIMP</sequence>
<proteinExistence type="inferred from homology"/>
<dbReference type="GO" id="GO:0003755">
    <property type="term" value="F:peptidyl-prolyl cis-trans isomerase activity"/>
    <property type="evidence" value="ECO:0007669"/>
    <property type="project" value="UniProtKB-UniRule"/>
</dbReference>
<evidence type="ECO:0000256" key="4">
    <source>
        <dbReference type="ARBA" id="ARBA00022490"/>
    </source>
</evidence>
<evidence type="ECO:0000256" key="8">
    <source>
        <dbReference type="ARBA" id="ARBA00037071"/>
    </source>
</evidence>
<dbReference type="AlphaFoldDB" id="A0A0E9N6T4"/>
<keyword evidence="5 9" id="KW-0697">Rotamase</keyword>
<comment type="function">
    <text evidence="8">Also involved in hydrogenase metallocenter assembly, probably by participating in the nickel insertion step. This function in hydrogenase biosynthesis requires chaperone activity and the presence of the metal-binding domain, but not PPIase activity.</text>
</comment>
<dbReference type="PROSITE" id="PS50059">
    <property type="entry name" value="FKBP_PPIASE"/>
    <property type="match status" value="1"/>
</dbReference>
<keyword evidence="4" id="KW-0963">Cytoplasm</keyword>
<evidence type="ECO:0000313" key="12">
    <source>
        <dbReference type="EMBL" id="GAO45513.1"/>
    </source>
</evidence>
<evidence type="ECO:0000256" key="10">
    <source>
        <dbReference type="RuleBase" id="RU003915"/>
    </source>
</evidence>
<evidence type="ECO:0000256" key="6">
    <source>
        <dbReference type="ARBA" id="ARBA00023186"/>
    </source>
</evidence>
<comment type="caution">
    <text evidence="12">The sequence shown here is derived from an EMBL/GenBank/DDBJ whole genome shotgun (WGS) entry which is preliminary data.</text>
</comment>
<evidence type="ECO:0000313" key="13">
    <source>
        <dbReference type="Proteomes" id="UP000033121"/>
    </source>
</evidence>
<gene>
    <name evidence="12" type="ORF">FPE01S_06_00040</name>
</gene>
<dbReference type="PANTHER" id="PTHR47861">
    <property type="entry name" value="FKBP-TYPE PEPTIDYL-PROLYL CIS-TRANS ISOMERASE SLYD"/>
    <property type="match status" value="1"/>
</dbReference>
<dbReference type="InterPro" id="IPR001179">
    <property type="entry name" value="PPIase_FKBP_dom"/>
</dbReference>
<dbReference type="OrthoDB" id="9808891at2"/>
<comment type="similarity">
    <text evidence="3 10">Belongs to the FKBP-type PPIase family.</text>
</comment>
<dbReference type="Gene3D" id="3.10.50.40">
    <property type="match status" value="1"/>
</dbReference>
<evidence type="ECO:0000256" key="5">
    <source>
        <dbReference type="ARBA" id="ARBA00023110"/>
    </source>
</evidence>
<comment type="catalytic activity">
    <reaction evidence="1 9 10">
        <text>[protein]-peptidylproline (omega=180) = [protein]-peptidylproline (omega=0)</text>
        <dbReference type="Rhea" id="RHEA:16237"/>
        <dbReference type="Rhea" id="RHEA-COMP:10747"/>
        <dbReference type="Rhea" id="RHEA-COMP:10748"/>
        <dbReference type="ChEBI" id="CHEBI:83833"/>
        <dbReference type="ChEBI" id="CHEBI:83834"/>
        <dbReference type="EC" id="5.2.1.8"/>
    </reaction>
</comment>
<dbReference type="EMBL" id="BBWV01000006">
    <property type="protein sequence ID" value="GAO45513.1"/>
    <property type="molecule type" value="Genomic_DNA"/>
</dbReference>
<comment type="subcellular location">
    <subcellularLocation>
        <location evidence="2">Cytoplasm</location>
    </subcellularLocation>
</comment>
<dbReference type="GO" id="GO:0005737">
    <property type="term" value="C:cytoplasm"/>
    <property type="evidence" value="ECO:0007669"/>
    <property type="project" value="UniProtKB-SubCell"/>
</dbReference>
<evidence type="ECO:0000256" key="1">
    <source>
        <dbReference type="ARBA" id="ARBA00000971"/>
    </source>
</evidence>
<dbReference type="SUPFAM" id="SSF54534">
    <property type="entry name" value="FKBP-like"/>
    <property type="match status" value="1"/>
</dbReference>
<reference evidence="12 13" key="1">
    <citation type="submission" date="2015-04" db="EMBL/GenBank/DDBJ databases">
        <title>Whole genome shotgun sequence of Flavihumibacter petaseus NBRC 106054.</title>
        <authorList>
            <person name="Miyazawa S."/>
            <person name="Hosoyama A."/>
            <person name="Hashimoto M."/>
            <person name="Noguchi M."/>
            <person name="Tsuchikane K."/>
            <person name="Ohji S."/>
            <person name="Yamazoe A."/>
            <person name="Ichikawa N."/>
            <person name="Kimura A."/>
            <person name="Fujita N."/>
        </authorList>
    </citation>
    <scope>NUCLEOTIDE SEQUENCE [LARGE SCALE GENOMIC DNA]</scope>
    <source>
        <strain evidence="12 13">NBRC 106054</strain>
    </source>
</reference>
<dbReference type="STRING" id="1220578.FPE01S_06_00040"/>
<keyword evidence="7 9" id="KW-0413">Isomerase</keyword>
<dbReference type="RefSeq" id="WP_046371535.1">
    <property type="nucleotide sequence ID" value="NZ_BBWV01000006.1"/>
</dbReference>
<dbReference type="EC" id="5.2.1.8" evidence="10"/>
<evidence type="ECO:0000256" key="7">
    <source>
        <dbReference type="ARBA" id="ARBA00023235"/>
    </source>
</evidence>
<dbReference type="Pfam" id="PF00254">
    <property type="entry name" value="FKBP_C"/>
    <property type="match status" value="1"/>
</dbReference>
<dbReference type="InterPro" id="IPR046357">
    <property type="entry name" value="PPIase_dom_sf"/>
</dbReference>
<protein>
    <recommendedName>
        <fullName evidence="10">Peptidyl-prolyl cis-trans isomerase</fullName>
        <ecNumber evidence="10">5.2.1.8</ecNumber>
    </recommendedName>
</protein>
<accession>A0A0E9N6T4</accession>
<dbReference type="Proteomes" id="UP000033121">
    <property type="component" value="Unassembled WGS sequence"/>
</dbReference>
<evidence type="ECO:0000256" key="3">
    <source>
        <dbReference type="ARBA" id="ARBA00006577"/>
    </source>
</evidence>
<evidence type="ECO:0000259" key="11">
    <source>
        <dbReference type="PROSITE" id="PS50059"/>
    </source>
</evidence>
<keyword evidence="13" id="KW-1185">Reference proteome</keyword>